<name>A0A165SGW8_9APHY</name>
<keyword evidence="17" id="KW-1185">Reference proteome</keyword>
<evidence type="ECO:0000256" key="4">
    <source>
        <dbReference type="ARBA" id="ARBA00022448"/>
    </source>
</evidence>
<evidence type="ECO:0000256" key="14">
    <source>
        <dbReference type="SAM" id="Phobius"/>
    </source>
</evidence>
<dbReference type="InterPro" id="IPR039261">
    <property type="entry name" value="FNR_nucleotide-bd"/>
</dbReference>
<dbReference type="Proteomes" id="UP000076727">
    <property type="component" value="Unassembled WGS sequence"/>
</dbReference>
<dbReference type="GO" id="GO:0052851">
    <property type="term" value="F:ferric-chelate reductase (NADPH) activity"/>
    <property type="evidence" value="ECO:0007669"/>
    <property type="project" value="UniProtKB-EC"/>
</dbReference>
<dbReference type="SFLD" id="SFLDG01168">
    <property type="entry name" value="Ferric_reductase_subgroup_(FRE"/>
    <property type="match status" value="1"/>
</dbReference>
<dbReference type="CDD" id="cd06186">
    <property type="entry name" value="NOX_Duox_like_FAD_NADP"/>
    <property type="match status" value="1"/>
</dbReference>
<evidence type="ECO:0000256" key="11">
    <source>
        <dbReference type="ARBA" id="ARBA00023136"/>
    </source>
</evidence>
<feature type="transmembrane region" description="Helical" evidence="14">
    <location>
        <begin position="317"/>
        <end position="335"/>
    </location>
</feature>
<dbReference type="InterPro" id="IPR013112">
    <property type="entry name" value="FAD-bd_8"/>
</dbReference>
<evidence type="ECO:0000313" key="16">
    <source>
        <dbReference type="EMBL" id="KZT71970.1"/>
    </source>
</evidence>
<evidence type="ECO:0000256" key="7">
    <source>
        <dbReference type="ARBA" id="ARBA00022982"/>
    </source>
</evidence>
<evidence type="ECO:0000256" key="12">
    <source>
        <dbReference type="ARBA" id="ARBA00023180"/>
    </source>
</evidence>
<dbReference type="EC" id="1.16.1.9" evidence="3"/>
<evidence type="ECO:0000256" key="5">
    <source>
        <dbReference type="ARBA" id="ARBA00022475"/>
    </source>
</evidence>
<dbReference type="SUPFAM" id="SSF52343">
    <property type="entry name" value="Ferredoxin reductase-like, C-terminal NADP-linked domain"/>
    <property type="match status" value="1"/>
</dbReference>
<keyword evidence="6 14" id="KW-0812">Transmembrane</keyword>
<dbReference type="Pfam" id="PF01794">
    <property type="entry name" value="Ferric_reduct"/>
    <property type="match status" value="1"/>
</dbReference>
<evidence type="ECO:0000313" key="17">
    <source>
        <dbReference type="Proteomes" id="UP000076727"/>
    </source>
</evidence>
<dbReference type="InterPro" id="IPR013121">
    <property type="entry name" value="Fe_red_NAD-bd_6"/>
</dbReference>
<evidence type="ECO:0000256" key="2">
    <source>
        <dbReference type="ARBA" id="ARBA00006278"/>
    </source>
</evidence>
<dbReference type="InterPro" id="IPR051410">
    <property type="entry name" value="Ferric/Cupric_Reductase"/>
</dbReference>
<proteinExistence type="inferred from homology"/>
<comment type="similarity">
    <text evidence="2">Belongs to the ferric reductase (FRE) family.</text>
</comment>
<evidence type="ECO:0000256" key="3">
    <source>
        <dbReference type="ARBA" id="ARBA00012668"/>
    </source>
</evidence>
<dbReference type="STRING" id="1314783.A0A165SGW8"/>
<dbReference type="InterPro" id="IPR013130">
    <property type="entry name" value="Fe3_Rdtase_TM_dom"/>
</dbReference>
<dbReference type="GO" id="GO:0006879">
    <property type="term" value="P:intracellular iron ion homeostasis"/>
    <property type="evidence" value="ECO:0007669"/>
    <property type="project" value="TreeGrafter"/>
</dbReference>
<keyword evidence="11 14" id="KW-0472">Membrane</keyword>
<keyword evidence="8 14" id="KW-1133">Transmembrane helix</keyword>
<sequence length="649" mass="69373">MHHSASASSVASTAATVASSAAAATASVASGAASGGEATAGGASTGASAAAATVELQPTSFFLEFDVILLCIAGLFVLFALPRIVVRFMRTSEWFAGCFFRSVEVPRVVRSASTTNLGGSGYSLEKGVADRRSGESVYSNSDDSHSFNMAVGPDAPKNAPMYVPTWASRFPTGARVLSTKLRPGYSLGQVTFMMGYFAAFAYATLFDVNLFTDPTRFGYVAVSQMPVIYVMATKNNILGTLLGVGYEKLNYLHRYVGRLVVLSVNLHALAFFAKWTQEGGIAQFIVPNIIWGCVALGCMDVLWLLSLSAVRQTYYNLFYVSHVIAAITVIVATAYHQPWAVPYMYIITAVYGFDRLVRMAQTRIVTAQVHAIPELGTTLIQVPSVNAGWRAGQHVRLRVFSTGMGPLGWTESHPFTISSVSKHPGEEGLVLMVKKAGDWTNSLYNIAQDADVGELGAGSRRVKVMLTGPYGGPGHALVSSFSGAMLVAGGSGITYALSTAQEIVQKSTEGASRSRVVELVWSVTDPAGLKPLIPHFNQLLEDSRTTYTSLRISVFYTRAITSPEALKTFERLPQGLTLSPGRPRLQKLLESVADRTVGSGGMNGVTGVVVGVCGPRALGDSVGKAVRDLDGKRRRAVKGVELHEEIFGW</sequence>
<feature type="transmembrane region" description="Helical" evidence="14">
    <location>
        <begin position="59"/>
        <end position="81"/>
    </location>
</feature>
<feature type="transmembrane region" description="Helical" evidence="14">
    <location>
        <begin position="281"/>
        <end position="305"/>
    </location>
</feature>
<gene>
    <name evidence="16" type="ORF">DAEQUDRAFT_723603</name>
</gene>
<evidence type="ECO:0000256" key="1">
    <source>
        <dbReference type="ARBA" id="ARBA00004651"/>
    </source>
</evidence>
<keyword evidence="4" id="KW-0813">Transport</keyword>
<feature type="transmembrane region" description="Helical" evidence="14">
    <location>
        <begin position="185"/>
        <end position="206"/>
    </location>
</feature>
<keyword evidence="7" id="KW-0249">Electron transport</keyword>
<dbReference type="InterPro" id="IPR017927">
    <property type="entry name" value="FAD-bd_FR_type"/>
</dbReference>
<feature type="transmembrane region" description="Helical" evidence="14">
    <location>
        <begin position="256"/>
        <end position="275"/>
    </location>
</feature>
<evidence type="ECO:0000256" key="13">
    <source>
        <dbReference type="ARBA" id="ARBA00048483"/>
    </source>
</evidence>
<feature type="domain" description="FAD-binding FR-type" evidence="15">
    <location>
        <begin position="352"/>
        <end position="476"/>
    </location>
</feature>
<evidence type="ECO:0000256" key="9">
    <source>
        <dbReference type="ARBA" id="ARBA00023002"/>
    </source>
</evidence>
<dbReference type="AlphaFoldDB" id="A0A165SGW8"/>
<dbReference type="Gene3D" id="3.40.50.80">
    <property type="entry name" value="Nucleotide-binding domain of ferredoxin-NADP reductase (FNR) module"/>
    <property type="match status" value="1"/>
</dbReference>
<reference evidence="16 17" key="1">
    <citation type="journal article" date="2016" name="Mol. Biol. Evol.">
        <title>Comparative Genomics of Early-Diverging Mushroom-Forming Fungi Provides Insights into the Origins of Lignocellulose Decay Capabilities.</title>
        <authorList>
            <person name="Nagy L.G."/>
            <person name="Riley R."/>
            <person name="Tritt A."/>
            <person name="Adam C."/>
            <person name="Daum C."/>
            <person name="Floudas D."/>
            <person name="Sun H."/>
            <person name="Yadav J.S."/>
            <person name="Pangilinan J."/>
            <person name="Larsson K.H."/>
            <person name="Matsuura K."/>
            <person name="Barry K."/>
            <person name="Labutti K."/>
            <person name="Kuo R."/>
            <person name="Ohm R.A."/>
            <person name="Bhattacharya S.S."/>
            <person name="Shirouzu T."/>
            <person name="Yoshinaga Y."/>
            <person name="Martin F.M."/>
            <person name="Grigoriev I.V."/>
            <person name="Hibbett D.S."/>
        </authorList>
    </citation>
    <scope>NUCLEOTIDE SEQUENCE [LARGE SCALE GENOMIC DNA]</scope>
    <source>
        <strain evidence="16 17">L-15889</strain>
    </source>
</reference>
<keyword evidence="5" id="KW-1003">Cell membrane</keyword>
<dbReference type="GO" id="GO:0005886">
    <property type="term" value="C:plasma membrane"/>
    <property type="evidence" value="ECO:0007669"/>
    <property type="project" value="UniProtKB-SubCell"/>
</dbReference>
<feature type="transmembrane region" description="Helical" evidence="14">
    <location>
        <begin position="226"/>
        <end position="244"/>
    </location>
</feature>
<dbReference type="Pfam" id="PF08022">
    <property type="entry name" value="FAD_binding_8"/>
    <property type="match status" value="1"/>
</dbReference>
<protein>
    <recommendedName>
        <fullName evidence="3">ferric-chelate reductase (NADPH)</fullName>
        <ecNumber evidence="3">1.16.1.9</ecNumber>
    </recommendedName>
</protein>
<evidence type="ECO:0000256" key="8">
    <source>
        <dbReference type="ARBA" id="ARBA00022989"/>
    </source>
</evidence>
<dbReference type="GO" id="GO:0006826">
    <property type="term" value="P:iron ion transport"/>
    <property type="evidence" value="ECO:0007669"/>
    <property type="project" value="TreeGrafter"/>
</dbReference>
<dbReference type="SFLD" id="SFLDS00052">
    <property type="entry name" value="Ferric_Reductase_Domain"/>
    <property type="match status" value="1"/>
</dbReference>
<organism evidence="16 17">
    <name type="scientific">Daedalea quercina L-15889</name>
    <dbReference type="NCBI Taxonomy" id="1314783"/>
    <lineage>
        <taxon>Eukaryota</taxon>
        <taxon>Fungi</taxon>
        <taxon>Dikarya</taxon>
        <taxon>Basidiomycota</taxon>
        <taxon>Agaricomycotina</taxon>
        <taxon>Agaricomycetes</taxon>
        <taxon>Polyporales</taxon>
        <taxon>Fomitopsis</taxon>
    </lineage>
</organism>
<keyword evidence="9" id="KW-0560">Oxidoreductase</keyword>
<dbReference type="SUPFAM" id="SSF63380">
    <property type="entry name" value="Riboflavin synthase domain-like"/>
    <property type="match status" value="1"/>
</dbReference>
<dbReference type="PANTHER" id="PTHR32361">
    <property type="entry name" value="FERRIC/CUPRIC REDUCTASE TRANSMEMBRANE COMPONENT"/>
    <property type="match status" value="1"/>
</dbReference>
<keyword evidence="12" id="KW-0325">Glycoprotein</keyword>
<evidence type="ECO:0000256" key="10">
    <source>
        <dbReference type="ARBA" id="ARBA00023065"/>
    </source>
</evidence>
<dbReference type="GO" id="GO:0015677">
    <property type="term" value="P:copper ion import"/>
    <property type="evidence" value="ECO:0007669"/>
    <property type="project" value="TreeGrafter"/>
</dbReference>
<comment type="catalytic activity">
    <reaction evidence="13">
        <text>2 a Fe(II)-siderophore + NADP(+) + H(+) = 2 a Fe(III)-siderophore + NADPH</text>
        <dbReference type="Rhea" id="RHEA:28795"/>
        <dbReference type="Rhea" id="RHEA-COMP:11342"/>
        <dbReference type="Rhea" id="RHEA-COMP:11344"/>
        <dbReference type="ChEBI" id="CHEBI:15378"/>
        <dbReference type="ChEBI" id="CHEBI:29033"/>
        <dbReference type="ChEBI" id="CHEBI:29034"/>
        <dbReference type="ChEBI" id="CHEBI:57783"/>
        <dbReference type="ChEBI" id="CHEBI:58349"/>
        <dbReference type="EC" id="1.16.1.9"/>
    </reaction>
</comment>
<dbReference type="PANTHER" id="PTHR32361:SF9">
    <property type="entry name" value="FERRIC REDUCTASE TRANSMEMBRANE COMPONENT 3-RELATED"/>
    <property type="match status" value="1"/>
</dbReference>
<accession>A0A165SGW8</accession>
<evidence type="ECO:0000259" key="15">
    <source>
        <dbReference type="PROSITE" id="PS51384"/>
    </source>
</evidence>
<comment type="subcellular location">
    <subcellularLocation>
        <location evidence="1">Cell membrane</location>
        <topology evidence="1">Multi-pass membrane protein</topology>
    </subcellularLocation>
</comment>
<keyword evidence="10" id="KW-0406">Ion transport</keyword>
<dbReference type="OrthoDB" id="17725at2759"/>
<evidence type="ECO:0000256" key="6">
    <source>
        <dbReference type="ARBA" id="ARBA00022692"/>
    </source>
</evidence>
<dbReference type="PROSITE" id="PS51384">
    <property type="entry name" value="FAD_FR"/>
    <property type="match status" value="1"/>
</dbReference>
<dbReference type="Pfam" id="PF08030">
    <property type="entry name" value="NAD_binding_6"/>
    <property type="match status" value="1"/>
</dbReference>
<dbReference type="EMBL" id="KV429043">
    <property type="protein sequence ID" value="KZT71970.1"/>
    <property type="molecule type" value="Genomic_DNA"/>
</dbReference>
<dbReference type="InterPro" id="IPR017938">
    <property type="entry name" value="Riboflavin_synthase-like_b-brl"/>
</dbReference>